<dbReference type="InterPro" id="IPR051602">
    <property type="entry name" value="ACC_Biotin_Carboxylase"/>
</dbReference>
<accession>A0A0K1Q050</accession>
<dbReference type="PATRIC" id="fig|1391654.3.peg.5908"/>
<gene>
    <name evidence="9" type="ORF">AKJ09_05824</name>
</gene>
<dbReference type="InterPro" id="IPR005481">
    <property type="entry name" value="BC-like_N"/>
</dbReference>
<evidence type="ECO:0000259" key="7">
    <source>
        <dbReference type="PROSITE" id="PS50975"/>
    </source>
</evidence>
<dbReference type="OrthoDB" id="5524048at2"/>
<keyword evidence="4 5" id="KW-0067">ATP-binding</keyword>
<dbReference type="KEGG" id="llu:AKJ09_05824"/>
<organism evidence="9 10">
    <name type="scientific">Labilithrix luteola</name>
    <dbReference type="NCBI Taxonomy" id="1391654"/>
    <lineage>
        <taxon>Bacteria</taxon>
        <taxon>Pseudomonadati</taxon>
        <taxon>Myxococcota</taxon>
        <taxon>Polyangia</taxon>
        <taxon>Polyangiales</taxon>
        <taxon>Labilitrichaceae</taxon>
        <taxon>Labilithrix</taxon>
    </lineage>
</organism>
<evidence type="ECO:0000259" key="8">
    <source>
        <dbReference type="PROSITE" id="PS50979"/>
    </source>
</evidence>
<evidence type="ECO:0000256" key="1">
    <source>
        <dbReference type="ARBA" id="ARBA00003761"/>
    </source>
</evidence>
<dbReference type="InterPro" id="IPR011761">
    <property type="entry name" value="ATP-grasp"/>
</dbReference>
<evidence type="ECO:0000256" key="2">
    <source>
        <dbReference type="ARBA" id="ARBA00022598"/>
    </source>
</evidence>
<name>A0A0K1Q050_9BACT</name>
<evidence type="ECO:0000256" key="4">
    <source>
        <dbReference type="ARBA" id="ARBA00022840"/>
    </source>
</evidence>
<dbReference type="PROSITE" id="PS50979">
    <property type="entry name" value="BC"/>
    <property type="match status" value="1"/>
</dbReference>
<keyword evidence="10" id="KW-1185">Reference proteome</keyword>
<protein>
    <submittedName>
        <fullName evidence="9">Methylcrotonyl-CoA carboxylase biotin-containing subunit</fullName>
    </submittedName>
</protein>
<dbReference type="Gene3D" id="3.30.1490.20">
    <property type="entry name" value="ATP-grasp fold, A domain"/>
    <property type="match status" value="1"/>
</dbReference>
<keyword evidence="3 5" id="KW-0547">Nucleotide-binding</keyword>
<dbReference type="Gene3D" id="3.30.470.20">
    <property type="entry name" value="ATP-grasp fold, B domain"/>
    <property type="match status" value="1"/>
</dbReference>
<dbReference type="RefSeq" id="WP_146650485.1">
    <property type="nucleotide sequence ID" value="NZ_CP012333.1"/>
</dbReference>
<proteinExistence type="predicted"/>
<feature type="domain" description="Biotin carboxylation" evidence="8">
    <location>
        <begin position="212"/>
        <end position="736"/>
    </location>
</feature>
<evidence type="ECO:0000256" key="5">
    <source>
        <dbReference type="PROSITE-ProRule" id="PRU00409"/>
    </source>
</evidence>
<dbReference type="InterPro" id="IPR013815">
    <property type="entry name" value="ATP_grasp_subdomain_1"/>
</dbReference>
<dbReference type="SUPFAM" id="SSF52440">
    <property type="entry name" value="PreATP-grasp domain"/>
    <property type="match status" value="1"/>
</dbReference>
<dbReference type="Gene3D" id="3.40.50.20">
    <property type="match status" value="1"/>
</dbReference>
<reference evidence="9 10" key="1">
    <citation type="submission" date="2015-08" db="EMBL/GenBank/DDBJ databases">
        <authorList>
            <person name="Babu N.S."/>
            <person name="Beckwith C.J."/>
            <person name="Beseler K.G."/>
            <person name="Brison A."/>
            <person name="Carone J.V."/>
            <person name="Caskin T.P."/>
            <person name="Diamond M."/>
            <person name="Durham M.E."/>
            <person name="Foxe J.M."/>
            <person name="Go M."/>
            <person name="Henderson B.A."/>
            <person name="Jones I.B."/>
            <person name="McGettigan J.A."/>
            <person name="Micheletti S.J."/>
            <person name="Nasrallah M.E."/>
            <person name="Ortiz D."/>
            <person name="Piller C.R."/>
            <person name="Privatt S.R."/>
            <person name="Schneider S.L."/>
            <person name="Sharp S."/>
            <person name="Smith T.C."/>
            <person name="Stanton J.D."/>
            <person name="Ullery H.E."/>
            <person name="Wilson R.J."/>
            <person name="Serrano M.G."/>
            <person name="Buck G."/>
            <person name="Lee V."/>
            <person name="Wang Y."/>
            <person name="Carvalho R."/>
            <person name="Voegtly L."/>
            <person name="Shi R."/>
            <person name="Duckworth R."/>
            <person name="Johnson A."/>
            <person name="Loviza R."/>
            <person name="Walstead R."/>
            <person name="Shah Z."/>
            <person name="Kiflezghi M."/>
            <person name="Wade K."/>
            <person name="Ball S.L."/>
            <person name="Bradley K.W."/>
            <person name="Asai D.J."/>
            <person name="Bowman C.A."/>
            <person name="Russell D.A."/>
            <person name="Pope W.H."/>
            <person name="Jacobs-Sera D."/>
            <person name="Hendrix R.W."/>
            <person name="Hatfull G.F."/>
        </authorList>
    </citation>
    <scope>NUCLEOTIDE SEQUENCE [LARGE SCALE GENOMIC DNA]</scope>
    <source>
        <strain evidence="9 10">DSM 27648</strain>
    </source>
</reference>
<dbReference type="Pfam" id="PF00289">
    <property type="entry name" value="Biotin_carb_N"/>
    <property type="match status" value="1"/>
</dbReference>
<dbReference type="InterPro" id="IPR016185">
    <property type="entry name" value="PreATP-grasp_dom_sf"/>
</dbReference>
<feature type="domain" description="ATP-grasp" evidence="7">
    <location>
        <begin position="348"/>
        <end position="562"/>
    </location>
</feature>
<dbReference type="AlphaFoldDB" id="A0A0K1Q050"/>
<dbReference type="PROSITE" id="PS50975">
    <property type="entry name" value="ATP_GRASP"/>
    <property type="match status" value="1"/>
</dbReference>
<dbReference type="Proteomes" id="UP000064967">
    <property type="component" value="Chromosome"/>
</dbReference>
<dbReference type="PANTHER" id="PTHR48095:SF2">
    <property type="entry name" value="BIOTIN CARBOXYLASE, CHLOROPLASTIC"/>
    <property type="match status" value="1"/>
</dbReference>
<dbReference type="GO" id="GO:0046872">
    <property type="term" value="F:metal ion binding"/>
    <property type="evidence" value="ECO:0007669"/>
    <property type="project" value="InterPro"/>
</dbReference>
<evidence type="ECO:0000313" key="10">
    <source>
        <dbReference type="Proteomes" id="UP000064967"/>
    </source>
</evidence>
<dbReference type="SUPFAM" id="SSF56059">
    <property type="entry name" value="Glutathione synthetase ATP-binding domain-like"/>
    <property type="match status" value="1"/>
</dbReference>
<dbReference type="GO" id="GO:0016874">
    <property type="term" value="F:ligase activity"/>
    <property type="evidence" value="ECO:0007669"/>
    <property type="project" value="UniProtKB-KW"/>
</dbReference>
<evidence type="ECO:0000256" key="6">
    <source>
        <dbReference type="SAM" id="MobiDB-lite"/>
    </source>
</evidence>
<comment type="function">
    <text evidence="1">This protein is a component of the acetyl coenzyme A carboxylase complex; first, biotin carboxylase catalyzes the carboxylation of the carrier protein and then the transcarboxylase transfers the carboxyl group to form malonyl-CoA.</text>
</comment>
<sequence>MTASSSPSPTASAAVASQPGAAARATNHPLQIVNPGGGHVSPKQAFLVWLRHPEARLADLGTVVQGERGRRLLATRYIIANGSVWDARYVWRPAVLDLPEGKAHVAAVEALIADVGRLKEELSADPRAHHAWARAFVSADAEQRLGQQLDEADTRRFLVLLQVDEQLRTELAALVRAQAEELLRTSPAALDFLYLATTDLYAYPATTVSAKAMKYIIVADKGEMGVRAVRECIALGLTPVVCHSLQDDANALQVRLAREHGGFTVGLQGTFRETYANYAQITEKVFKAFKEKFAESWEQELALAAVYPGYGPLAENASAIRHFRQHGLVFVGPMQDVVERAGDKRTFRSMVQRLDPSAVTPGVTLEASDAAEIQARVEEAYRAGTFTFPGRLKAANGGGGRGQAVVKDLEGLPAAITKVLGEIASNGWDAGVMFEQNIPETVHLEVQVLRDRYGNTRHFGMRDCSEQRASQKIQEEAPPALLRNKPELRERVQTLAVRFAEDVGYVGAGTIELMYKEGRYYFLEMNTRIQVEHPVTEEVHAIRRGSELEPLNLVQWQMRIANGEPIDFAQDQLVVTHVGREFRINAESWKPNLKDSRDGGMGLFLPNAGTFDKIEIPEASSLVAKLKETFGGAIKDLKIRFDCGFEAGDILVNKDPTFGKLIISVAADENAYELLRQVCIAVLQQTHIEGRQVRADGVALEGMPFQTNLADHIGILEMPMMQKHMTDAAPERHVNWVVAALRNASKPG</sequence>
<dbReference type="InterPro" id="IPR011764">
    <property type="entry name" value="Biotin_carboxylation_dom"/>
</dbReference>
<dbReference type="PANTHER" id="PTHR48095">
    <property type="entry name" value="PYRUVATE CARBOXYLASE SUBUNIT A"/>
    <property type="match status" value="1"/>
</dbReference>
<evidence type="ECO:0000256" key="3">
    <source>
        <dbReference type="ARBA" id="ARBA00022741"/>
    </source>
</evidence>
<keyword evidence="2" id="KW-0436">Ligase</keyword>
<dbReference type="Pfam" id="PF02786">
    <property type="entry name" value="CPSase_L_D2"/>
    <property type="match status" value="1"/>
</dbReference>
<evidence type="ECO:0000313" key="9">
    <source>
        <dbReference type="EMBL" id="AKU99160.1"/>
    </source>
</evidence>
<dbReference type="InterPro" id="IPR005479">
    <property type="entry name" value="CPAse_ATP-bd"/>
</dbReference>
<dbReference type="GO" id="GO:0005524">
    <property type="term" value="F:ATP binding"/>
    <property type="evidence" value="ECO:0007669"/>
    <property type="project" value="UniProtKB-UniRule"/>
</dbReference>
<feature type="region of interest" description="Disordered" evidence="6">
    <location>
        <begin position="1"/>
        <end position="20"/>
    </location>
</feature>
<dbReference type="EMBL" id="CP012333">
    <property type="protein sequence ID" value="AKU99160.1"/>
    <property type="molecule type" value="Genomic_DNA"/>
</dbReference>
<dbReference type="STRING" id="1391654.AKJ09_05824"/>
<dbReference type="PROSITE" id="PS00867">
    <property type="entry name" value="CPSASE_2"/>
    <property type="match status" value="1"/>
</dbReference>